<dbReference type="Proteomes" id="UP000502508">
    <property type="component" value="Chromosome"/>
</dbReference>
<name>A0A6F8XNX4_9ACTN</name>
<reference evidence="2 3" key="2">
    <citation type="submission" date="2020-03" db="EMBL/GenBank/DDBJ databases">
        <authorList>
            <person name="Ichikawa N."/>
            <person name="Kimura A."/>
            <person name="Kitahashi Y."/>
            <person name="Uohara A."/>
        </authorList>
    </citation>
    <scope>NUCLEOTIDE SEQUENCE [LARGE SCALE GENOMIC DNA]</scope>
    <source>
        <strain evidence="2 3">NBRC 107702</strain>
    </source>
</reference>
<dbReference type="PANTHER" id="PTHR36840:SF1">
    <property type="entry name" value="BLL5714 PROTEIN"/>
    <property type="match status" value="1"/>
</dbReference>
<keyword evidence="3" id="KW-1185">Reference proteome</keyword>
<dbReference type="InterPro" id="IPR010640">
    <property type="entry name" value="Low_temperature_requirement_A"/>
</dbReference>
<feature type="transmembrane region" description="Helical" evidence="1">
    <location>
        <begin position="274"/>
        <end position="298"/>
    </location>
</feature>
<sequence length="395" mass="42999">MVMGGGAQRWKPAETGLNRATVLELFFDLAFVLVLTQLSHYLVTHLSWRGMFETTVLTAALWWIWTVVTWITDVYHDTNPGLQVLVTVLTFGVIAMAVAISGAFEGQAFMFAGAYVGVHLVRSSALLVAERGKATKRPPLRILLWTLASAPLWFVGAALHGWWQVALWAAAVLIDYESAAAGSPVPQLGRSIHERWQVGDEHLAERYRQILLIGMGDAFLTMGMAWDASPTTLLRGAALALAFVYTALLLQSYFRVAGQRLAESIARSGNKARVARLAVDCHLLMLLGIVVSSAGIDLKIRYPLQQPNGFWVAVIIVGPVLFMLGRILFGLLVLGRPSPARVIALIGLLALTPAAGVLPPVLTGLAVAAILAFVLLPRISKRFARLIREPVLEEE</sequence>
<dbReference type="KEGG" id="pfla:Pflav_019330"/>
<feature type="transmembrane region" description="Helical" evidence="1">
    <location>
        <begin position="21"/>
        <end position="43"/>
    </location>
</feature>
<feature type="transmembrane region" description="Helical" evidence="1">
    <location>
        <begin position="84"/>
        <end position="104"/>
    </location>
</feature>
<evidence type="ECO:0000313" key="2">
    <source>
        <dbReference type="EMBL" id="BCB75523.1"/>
    </source>
</evidence>
<feature type="transmembrane region" description="Helical" evidence="1">
    <location>
        <begin position="354"/>
        <end position="376"/>
    </location>
</feature>
<evidence type="ECO:0000256" key="1">
    <source>
        <dbReference type="SAM" id="Phobius"/>
    </source>
</evidence>
<protein>
    <submittedName>
        <fullName evidence="2">Membrane protein</fullName>
    </submittedName>
</protein>
<reference evidence="2 3" key="1">
    <citation type="submission" date="2020-03" db="EMBL/GenBank/DDBJ databases">
        <title>Whole genome shotgun sequence of Phytohabitans flavus NBRC 107702.</title>
        <authorList>
            <person name="Komaki H."/>
            <person name="Tamura T."/>
        </authorList>
    </citation>
    <scope>NUCLEOTIDE SEQUENCE [LARGE SCALE GENOMIC DNA]</scope>
    <source>
        <strain evidence="2 3">NBRC 107702</strain>
    </source>
</reference>
<keyword evidence="1" id="KW-1133">Transmembrane helix</keyword>
<evidence type="ECO:0000313" key="3">
    <source>
        <dbReference type="Proteomes" id="UP000502508"/>
    </source>
</evidence>
<proteinExistence type="predicted"/>
<dbReference type="Pfam" id="PF06772">
    <property type="entry name" value="LtrA"/>
    <property type="match status" value="1"/>
</dbReference>
<accession>A0A6F8XNX4</accession>
<feature type="transmembrane region" description="Helical" evidence="1">
    <location>
        <begin position="142"/>
        <end position="163"/>
    </location>
</feature>
<feature type="transmembrane region" description="Helical" evidence="1">
    <location>
        <begin position="233"/>
        <end position="254"/>
    </location>
</feature>
<dbReference type="EMBL" id="AP022870">
    <property type="protein sequence ID" value="BCB75523.1"/>
    <property type="molecule type" value="Genomic_DNA"/>
</dbReference>
<dbReference type="AlphaFoldDB" id="A0A6F8XNX4"/>
<keyword evidence="1" id="KW-0812">Transmembrane</keyword>
<keyword evidence="1" id="KW-0472">Membrane</keyword>
<gene>
    <name evidence="2" type="ORF">Pflav_019330</name>
</gene>
<feature type="transmembrane region" description="Helical" evidence="1">
    <location>
        <begin position="55"/>
        <end position="72"/>
    </location>
</feature>
<dbReference type="PANTHER" id="PTHR36840">
    <property type="entry name" value="BLL5714 PROTEIN"/>
    <property type="match status" value="1"/>
</dbReference>
<feature type="transmembrane region" description="Helical" evidence="1">
    <location>
        <begin position="310"/>
        <end position="334"/>
    </location>
</feature>
<organism evidence="2 3">
    <name type="scientific">Phytohabitans flavus</name>
    <dbReference type="NCBI Taxonomy" id="1076124"/>
    <lineage>
        <taxon>Bacteria</taxon>
        <taxon>Bacillati</taxon>
        <taxon>Actinomycetota</taxon>
        <taxon>Actinomycetes</taxon>
        <taxon>Micromonosporales</taxon>
        <taxon>Micromonosporaceae</taxon>
    </lineage>
</organism>